<dbReference type="Proteomes" id="UP001153334">
    <property type="component" value="Unassembled WGS sequence"/>
</dbReference>
<dbReference type="EMBL" id="JAPESX010002674">
    <property type="protein sequence ID" value="KAJ8106941.1"/>
    <property type="molecule type" value="Genomic_DNA"/>
</dbReference>
<evidence type="ECO:0000313" key="1">
    <source>
        <dbReference type="EMBL" id="KAJ8106941.1"/>
    </source>
</evidence>
<evidence type="ECO:0000313" key="2">
    <source>
        <dbReference type="Proteomes" id="UP001153334"/>
    </source>
</evidence>
<name>A0ACC2HV28_9PEZI</name>
<proteinExistence type="predicted"/>
<gene>
    <name evidence="1" type="ORF">ONZ43_g6891</name>
</gene>
<comment type="caution">
    <text evidence="1">The sequence shown here is derived from an EMBL/GenBank/DDBJ whole genome shotgun (WGS) entry which is preliminary data.</text>
</comment>
<accession>A0ACC2HV28</accession>
<protein>
    <submittedName>
        <fullName evidence="1">Uncharacterized protein</fullName>
    </submittedName>
</protein>
<sequence>MHRICRQTGGKFTAAMHYGFGLASDQFFQLSKNVPVAEGGVHSFRSVENLEMEYAQRFPRFMMYSNGRAAWWPEGYSMPYLAVVDDLRNRVRKAYLFPNHGKSTRGYETAMGEKLFIMGHGTKLHVWHLELNRLESFEVPTKFKRCVAGGDAVLVVCQNSEIYLWKFGGKLQHIDMHRLSCYPSEYVASGGPPVWPPRIWLSSQRGLHLRNSQLLIDFILSPTTSGVFFAITLALDGTGKLTVYEICDGEVAATYVMEDRIYSDPRTSERGLLNWEKVNSFGGYCLVQVIQGPSGTDDAQGDGDACPCGRKSRQLVSLCFNIYTKSFTTLRHHLGELSPWISHVWNNRLFIMDDKFHRPKIAPTRRPVMSLAPCTEVDTPGERTTPIPMYTTIHENVPFVYRRRRVPFDIGDMGERLNIELGLDVLQEFSPDPTWKDRFIPCPSELNPGRLVGDDEFLIFVNSPSYTVLSFGEGFPTKMPALDENKYWWRKPRVKDSLR</sequence>
<organism evidence="1 2">
    <name type="scientific">Nemania bipapillata</name>
    <dbReference type="NCBI Taxonomy" id="110536"/>
    <lineage>
        <taxon>Eukaryota</taxon>
        <taxon>Fungi</taxon>
        <taxon>Dikarya</taxon>
        <taxon>Ascomycota</taxon>
        <taxon>Pezizomycotina</taxon>
        <taxon>Sordariomycetes</taxon>
        <taxon>Xylariomycetidae</taxon>
        <taxon>Xylariales</taxon>
        <taxon>Xylariaceae</taxon>
        <taxon>Nemania</taxon>
    </lineage>
</organism>
<reference evidence="1" key="1">
    <citation type="submission" date="2022-11" db="EMBL/GenBank/DDBJ databases">
        <title>Genome Sequence of Nemania bipapillata.</title>
        <authorList>
            <person name="Buettner E."/>
        </authorList>
    </citation>
    <scope>NUCLEOTIDE SEQUENCE</scope>
    <source>
        <strain evidence="1">CP14</strain>
    </source>
</reference>
<keyword evidence="2" id="KW-1185">Reference proteome</keyword>